<feature type="signal peptide" evidence="2">
    <location>
        <begin position="1"/>
        <end position="27"/>
    </location>
</feature>
<accession>A0ABT6W394</accession>
<keyword evidence="4" id="KW-1185">Reference proteome</keyword>
<sequence length="505" mass="50225">MKRTTISLIGGAAALAAVFGVATVAAPAPPAAPKPLPASAERQPVQRTTLMCPAPAPNDYDSSVYTAYTPPALHPGGPTGGTADLTPVDQTDGVGDTIATPSAHAKPVTPLTVPGKPVVTDGAKTPYPVIGSADGALAPGWSAQMTTTIDAGTGMGLLGTACAQAGTDFWIPGASLASSRQDYVHLTNPDSQAATVDVSLYDAKGAVKLSGNTGLTVPARSSVPVLLSTLLSGDTAGDVTLHVQARDGRVAAEVQAMSKTTGSDWIPPSATPTTSAVLPGIPKDATSVRLIGYATGGNDADVKVQLLTPAGPITPAGHETIDLKSGVTTSVDLPKLTQGQVGSLVLSPAPDSGQAAPFVAALQVVRGHGGNEEMGYIPATDPVGARSTIDDNRSTSGSTLALAAPDGDATVKVTSSQPSKGGSPATTTVTVKKGTTLQVTPPAPTGSGTFALTVVPVSGAPVYACRELTASDGDGLPDFTLQTMPDDGGYVAVPQAAQDLTVAAP</sequence>
<protein>
    <submittedName>
        <fullName evidence="3">DUF5719 family protein</fullName>
    </submittedName>
</protein>
<feature type="region of interest" description="Disordered" evidence="1">
    <location>
        <begin position="100"/>
        <end position="119"/>
    </location>
</feature>
<evidence type="ECO:0000313" key="3">
    <source>
        <dbReference type="EMBL" id="MDI5965203.1"/>
    </source>
</evidence>
<dbReference type="RefSeq" id="WP_282704697.1">
    <property type="nucleotide sequence ID" value="NZ_JAAGKO020000032.1"/>
</dbReference>
<evidence type="ECO:0000256" key="2">
    <source>
        <dbReference type="SAM" id="SignalP"/>
    </source>
</evidence>
<feature type="chain" id="PRO_5046863016" evidence="2">
    <location>
        <begin position="28"/>
        <end position="505"/>
    </location>
</feature>
<evidence type="ECO:0000256" key="1">
    <source>
        <dbReference type="SAM" id="MobiDB-lite"/>
    </source>
</evidence>
<keyword evidence="2" id="KW-0732">Signal</keyword>
<gene>
    <name evidence="3" type="ORF">POF43_021175</name>
</gene>
<dbReference type="EMBL" id="JAAGKO020000032">
    <property type="protein sequence ID" value="MDI5965203.1"/>
    <property type="molecule type" value="Genomic_DNA"/>
</dbReference>
<dbReference type="Proteomes" id="UP001156398">
    <property type="component" value="Unassembled WGS sequence"/>
</dbReference>
<name>A0ABT6W394_9ACTN</name>
<dbReference type="Pfam" id="PF18986">
    <property type="entry name" value="DUF5719"/>
    <property type="match status" value="1"/>
</dbReference>
<reference evidence="3 4" key="1">
    <citation type="submission" date="2023-05" db="EMBL/GenBank/DDBJ databases">
        <title>Streptantibioticus silvisoli sp. nov., acidotolerant actinomycetes 1 from pine litter.</title>
        <authorList>
            <person name="Swiecimska M."/>
            <person name="Golinska P."/>
            <person name="Sangal V."/>
            <person name="Wachnowicz B."/>
            <person name="Goodfellow M."/>
        </authorList>
    </citation>
    <scope>NUCLEOTIDE SEQUENCE [LARGE SCALE GENOMIC DNA]</scope>
    <source>
        <strain evidence="3 4">SL54</strain>
    </source>
</reference>
<comment type="caution">
    <text evidence="3">The sequence shown here is derived from an EMBL/GenBank/DDBJ whole genome shotgun (WGS) entry which is preliminary data.</text>
</comment>
<proteinExistence type="predicted"/>
<evidence type="ECO:0000313" key="4">
    <source>
        <dbReference type="Proteomes" id="UP001156398"/>
    </source>
</evidence>
<organism evidence="3 4">
    <name type="scientific">Streptantibioticus silvisoli</name>
    <dbReference type="NCBI Taxonomy" id="2705255"/>
    <lineage>
        <taxon>Bacteria</taxon>
        <taxon>Bacillati</taxon>
        <taxon>Actinomycetota</taxon>
        <taxon>Actinomycetes</taxon>
        <taxon>Kitasatosporales</taxon>
        <taxon>Streptomycetaceae</taxon>
        <taxon>Streptantibioticus</taxon>
    </lineage>
</organism>
<dbReference type="InterPro" id="IPR043777">
    <property type="entry name" value="DUF5719"/>
</dbReference>